<comment type="caution">
    <text evidence="3">The sequence shown here is derived from an EMBL/GenBank/DDBJ whole genome shotgun (WGS) entry which is preliminary data.</text>
</comment>
<accession>A0ABW2TQ33</accession>
<feature type="compositionally biased region" description="Low complexity" evidence="1">
    <location>
        <begin position="100"/>
        <end position="118"/>
    </location>
</feature>
<proteinExistence type="predicted"/>
<reference evidence="4" key="1">
    <citation type="journal article" date="2019" name="Int. J. Syst. Evol. Microbiol.">
        <title>The Global Catalogue of Microorganisms (GCM) 10K type strain sequencing project: providing services to taxonomists for standard genome sequencing and annotation.</title>
        <authorList>
            <consortium name="The Broad Institute Genomics Platform"/>
            <consortium name="The Broad Institute Genome Sequencing Center for Infectious Disease"/>
            <person name="Wu L."/>
            <person name="Ma J."/>
        </authorList>
    </citation>
    <scope>NUCLEOTIDE SEQUENCE [LARGE SCALE GENOMIC DNA]</scope>
    <source>
        <strain evidence="4">JCM 17695</strain>
    </source>
</reference>
<feature type="domain" description="CobQ/CobB/MinD/ParA nucleotide binding" evidence="2">
    <location>
        <begin position="3"/>
        <end position="50"/>
    </location>
</feature>
<dbReference type="Pfam" id="PF01656">
    <property type="entry name" value="CbiA"/>
    <property type="match status" value="1"/>
</dbReference>
<evidence type="ECO:0000256" key="1">
    <source>
        <dbReference type="SAM" id="MobiDB-lite"/>
    </source>
</evidence>
<name>A0ABW2TQ33_9PSEU</name>
<gene>
    <name evidence="3" type="ORF">ACFQV2_16505</name>
</gene>
<dbReference type="EMBL" id="JBHTEY010000004">
    <property type="protein sequence ID" value="MFC7614878.1"/>
    <property type="molecule type" value="Genomic_DNA"/>
</dbReference>
<dbReference type="Gene3D" id="3.40.50.300">
    <property type="entry name" value="P-loop containing nucleotide triphosphate hydrolases"/>
    <property type="match status" value="1"/>
</dbReference>
<keyword evidence="4" id="KW-1185">Reference proteome</keyword>
<dbReference type="InterPro" id="IPR027417">
    <property type="entry name" value="P-loop_NTPase"/>
</dbReference>
<feature type="region of interest" description="Disordered" evidence="1">
    <location>
        <begin position="83"/>
        <end position="118"/>
    </location>
</feature>
<dbReference type="InterPro" id="IPR002586">
    <property type="entry name" value="CobQ/CobB/MinD/ParA_Nub-bd_dom"/>
</dbReference>
<dbReference type="SUPFAM" id="SSF52540">
    <property type="entry name" value="P-loop containing nucleoside triphosphate hydrolases"/>
    <property type="match status" value="1"/>
</dbReference>
<dbReference type="Proteomes" id="UP001596512">
    <property type="component" value="Unassembled WGS sequence"/>
</dbReference>
<evidence type="ECO:0000259" key="2">
    <source>
        <dbReference type="Pfam" id="PF01656"/>
    </source>
</evidence>
<sequence length="118" mass="12463">MLIFAASDKGGTGRSVTSCNIAYHLSMQRNDVAYLDFDFGSPTTGAIFEISKVERGTEQNGLHSYVEGKTNTPHQVDVLANSDRAGLRAPPSRAGSSCCPATRAARSSPTSPRRSSAA</sequence>
<organism evidence="3 4">
    <name type="scientific">Actinokineospora soli</name>
    <dbReference type="NCBI Taxonomy" id="1048753"/>
    <lineage>
        <taxon>Bacteria</taxon>
        <taxon>Bacillati</taxon>
        <taxon>Actinomycetota</taxon>
        <taxon>Actinomycetes</taxon>
        <taxon>Pseudonocardiales</taxon>
        <taxon>Pseudonocardiaceae</taxon>
        <taxon>Actinokineospora</taxon>
    </lineage>
</organism>
<evidence type="ECO:0000313" key="4">
    <source>
        <dbReference type="Proteomes" id="UP001596512"/>
    </source>
</evidence>
<protein>
    <submittedName>
        <fullName evidence="3">P-loop NTPase</fullName>
    </submittedName>
</protein>
<evidence type="ECO:0000313" key="3">
    <source>
        <dbReference type="EMBL" id="MFC7614878.1"/>
    </source>
</evidence>